<organism evidence="3 5">
    <name type="scientific">Clostridium formicaceticum</name>
    <dbReference type="NCBI Taxonomy" id="1497"/>
    <lineage>
        <taxon>Bacteria</taxon>
        <taxon>Bacillati</taxon>
        <taxon>Bacillota</taxon>
        <taxon>Clostridia</taxon>
        <taxon>Eubacteriales</taxon>
        <taxon>Clostridiaceae</taxon>
        <taxon>Clostridium</taxon>
    </lineage>
</organism>
<keyword evidence="1" id="KW-0472">Membrane</keyword>
<dbReference type="KEGG" id="cfm:BJL90_04645"/>
<feature type="transmembrane region" description="Helical" evidence="1">
    <location>
        <begin position="55"/>
        <end position="74"/>
    </location>
</feature>
<evidence type="ECO:0000313" key="4">
    <source>
        <dbReference type="Proteomes" id="UP000177894"/>
    </source>
</evidence>
<evidence type="ECO:0000256" key="1">
    <source>
        <dbReference type="SAM" id="Phobius"/>
    </source>
</evidence>
<evidence type="ECO:0000313" key="3">
    <source>
        <dbReference type="EMBL" id="ARE89690.1"/>
    </source>
</evidence>
<feature type="transmembrane region" description="Helical" evidence="1">
    <location>
        <begin position="31"/>
        <end position="48"/>
    </location>
</feature>
<dbReference type="Proteomes" id="UP000177894">
    <property type="component" value="Chromosome"/>
</dbReference>
<keyword evidence="1" id="KW-0812">Transmembrane</keyword>
<reference evidence="3 5" key="2">
    <citation type="submission" date="2017-03" db="EMBL/GenBank/DDBJ databases">
        <title>Complete sequence of Clostridium formicaceticum DSM 92.</title>
        <authorList>
            <person name="Poehlein A."/>
            <person name="Karl M."/>
            <person name="Bengelsdorf F.R."/>
            <person name="Duerre P."/>
            <person name="Daniel R."/>
        </authorList>
    </citation>
    <scope>NUCLEOTIDE SEQUENCE [LARGE SCALE GENOMIC DNA]</scope>
    <source>
        <strain evidence="3 5">DSM 92</strain>
    </source>
</reference>
<protein>
    <recommendedName>
        <fullName evidence="6">GGDEF domain-containing protein</fullName>
    </recommendedName>
</protein>
<keyword evidence="4" id="KW-1185">Reference proteome</keyword>
<dbReference type="EMBL" id="CP017603">
    <property type="protein sequence ID" value="AOY75255.1"/>
    <property type="molecule type" value="Genomic_DNA"/>
</dbReference>
<dbReference type="Proteomes" id="UP000192478">
    <property type="component" value="Chromosome"/>
</dbReference>
<feature type="transmembrane region" description="Helical" evidence="1">
    <location>
        <begin position="7"/>
        <end position="25"/>
    </location>
</feature>
<gene>
    <name evidence="2" type="ORF">BJL90_04645</name>
    <name evidence="3" type="ORF">CLFO_41710</name>
</gene>
<evidence type="ECO:0008006" key="6">
    <source>
        <dbReference type="Google" id="ProtNLM"/>
    </source>
</evidence>
<dbReference type="AlphaFoldDB" id="A0AAC9RTN2"/>
<proteinExistence type="predicted"/>
<feature type="transmembrane region" description="Helical" evidence="1">
    <location>
        <begin position="86"/>
        <end position="105"/>
    </location>
</feature>
<evidence type="ECO:0000313" key="2">
    <source>
        <dbReference type="EMBL" id="AOY75255.1"/>
    </source>
</evidence>
<evidence type="ECO:0000313" key="5">
    <source>
        <dbReference type="Proteomes" id="UP000192478"/>
    </source>
</evidence>
<keyword evidence="1" id="KW-1133">Transmembrane helix</keyword>
<dbReference type="EMBL" id="CP020559">
    <property type="protein sequence ID" value="ARE89690.1"/>
    <property type="molecule type" value="Genomic_DNA"/>
</dbReference>
<accession>A0AAC9RTN2</accession>
<sequence length="252" mass="29899">MKYVGNLTFLYIGQFLLFYITIFYLFSSEHIYYFIGQYIFFILLFKFLSKKQGFLLLISYNLMTVIVYLVMGFTKQWGTSMQIKVIFYHLILVFNAGVTYGFIYLSKELEEENIHLRKKVKALTQYEDASKLLTKQEFKERSSLIKKAMERRGEEGYEIYFHLKQQGIYAQYAVFYTLTNLALETFRNQYDLVGKWDDSSFVILLQNTDKEGMEIALNRYLSKVDEKLEMNQEELMIEMEVIAPEKEGVNIA</sequence>
<reference evidence="2 4" key="1">
    <citation type="submission" date="2016-10" db="EMBL/GenBank/DDBJ databases">
        <title>Complete Genome Sequence of Acetogen Clostridium formicoaceticum ATCC 27076.</title>
        <authorList>
            <person name="Bao T."/>
            <person name="Cheng C."/>
            <person name="Zhao J."/>
            <person name="Yang S.-T."/>
            <person name="Wang J."/>
            <person name="Wang M."/>
        </authorList>
    </citation>
    <scope>NUCLEOTIDE SEQUENCE [LARGE SCALE GENOMIC DNA]</scope>
    <source>
        <strain evidence="2 4">ATCC 27076</strain>
    </source>
</reference>
<name>A0AAC9RTN2_9CLOT</name>